<evidence type="ECO:0000313" key="6">
    <source>
        <dbReference type="EMBL" id="KAK2554757.1"/>
    </source>
</evidence>
<dbReference type="GO" id="GO:0005769">
    <property type="term" value="C:early endosome"/>
    <property type="evidence" value="ECO:0007669"/>
    <property type="project" value="TreeGrafter"/>
</dbReference>
<feature type="region of interest" description="Disordered" evidence="4">
    <location>
        <begin position="267"/>
        <end position="319"/>
    </location>
</feature>
<feature type="domain" description="PX" evidence="5">
    <location>
        <begin position="1"/>
        <end position="132"/>
    </location>
</feature>
<gene>
    <name evidence="6" type="ORF">P5673_023721</name>
</gene>
<dbReference type="GO" id="GO:0035091">
    <property type="term" value="F:phosphatidylinositol binding"/>
    <property type="evidence" value="ECO:0007669"/>
    <property type="project" value="InterPro"/>
</dbReference>
<keyword evidence="3" id="KW-0175">Coiled coil</keyword>
<dbReference type="PANTHER" id="PTHR22999">
    <property type="entry name" value="PX SERINE/THREONINE KINASE PXK"/>
    <property type="match status" value="1"/>
</dbReference>
<keyword evidence="2" id="KW-0963">Cytoplasm</keyword>
<dbReference type="InterPro" id="IPR001683">
    <property type="entry name" value="PX_dom"/>
</dbReference>
<dbReference type="GO" id="GO:0045022">
    <property type="term" value="P:early endosome to late endosome transport"/>
    <property type="evidence" value="ECO:0007669"/>
    <property type="project" value="TreeGrafter"/>
</dbReference>
<evidence type="ECO:0000256" key="1">
    <source>
        <dbReference type="ARBA" id="ARBA00004496"/>
    </source>
</evidence>
<dbReference type="Proteomes" id="UP001249851">
    <property type="component" value="Unassembled WGS sequence"/>
</dbReference>
<comment type="caution">
    <text evidence="6">The sequence shown here is derived from an EMBL/GenBank/DDBJ whole genome shotgun (WGS) entry which is preliminary data.</text>
</comment>
<evidence type="ECO:0000256" key="2">
    <source>
        <dbReference type="ARBA" id="ARBA00022490"/>
    </source>
</evidence>
<feature type="compositionally biased region" description="Polar residues" evidence="4">
    <location>
        <begin position="286"/>
        <end position="298"/>
    </location>
</feature>
<dbReference type="AlphaFoldDB" id="A0AAD9Q4S0"/>
<dbReference type="EMBL" id="JARQWQ010000067">
    <property type="protein sequence ID" value="KAK2554757.1"/>
    <property type="molecule type" value="Genomic_DNA"/>
</dbReference>
<organism evidence="6 7">
    <name type="scientific">Acropora cervicornis</name>
    <name type="common">Staghorn coral</name>
    <dbReference type="NCBI Taxonomy" id="6130"/>
    <lineage>
        <taxon>Eukaryota</taxon>
        <taxon>Metazoa</taxon>
        <taxon>Cnidaria</taxon>
        <taxon>Anthozoa</taxon>
        <taxon>Hexacorallia</taxon>
        <taxon>Scleractinia</taxon>
        <taxon>Astrocoeniina</taxon>
        <taxon>Acroporidae</taxon>
        <taxon>Acropora</taxon>
    </lineage>
</organism>
<dbReference type="InterPro" id="IPR051837">
    <property type="entry name" value="SortingNexin/PXDomain-PKLike"/>
</dbReference>
<feature type="coiled-coil region" evidence="3">
    <location>
        <begin position="137"/>
        <end position="178"/>
    </location>
</feature>
<comment type="subcellular location">
    <subcellularLocation>
        <location evidence="1">Cytoplasm</location>
    </subcellularLocation>
</comment>
<feature type="compositionally biased region" description="Basic and acidic residues" evidence="4">
    <location>
        <begin position="361"/>
        <end position="377"/>
    </location>
</feature>
<evidence type="ECO:0000259" key="5">
    <source>
        <dbReference type="PROSITE" id="PS50195"/>
    </source>
</evidence>
<accession>A0AAD9Q4S0</accession>
<dbReference type="GO" id="GO:0008333">
    <property type="term" value="P:endosome to lysosome transport"/>
    <property type="evidence" value="ECO:0007669"/>
    <property type="project" value="TreeGrafter"/>
</dbReference>
<dbReference type="PANTHER" id="PTHR22999:SF23">
    <property type="entry name" value="SORTING NEXIN-16"/>
    <property type="match status" value="1"/>
</dbReference>
<reference evidence="6" key="1">
    <citation type="journal article" date="2023" name="G3 (Bethesda)">
        <title>Whole genome assembly and annotation of the endangered Caribbean coral Acropora cervicornis.</title>
        <authorList>
            <person name="Selwyn J.D."/>
            <person name="Vollmer S.V."/>
        </authorList>
    </citation>
    <scope>NUCLEOTIDE SEQUENCE</scope>
    <source>
        <strain evidence="6">K2</strain>
    </source>
</reference>
<proteinExistence type="predicted"/>
<feature type="compositionally biased region" description="Polar residues" evidence="4">
    <location>
        <begin position="380"/>
        <end position="389"/>
    </location>
</feature>
<dbReference type="Pfam" id="PF00787">
    <property type="entry name" value="PX"/>
    <property type="match status" value="1"/>
</dbReference>
<evidence type="ECO:0000256" key="3">
    <source>
        <dbReference type="SAM" id="Coils"/>
    </source>
</evidence>
<dbReference type="Gene3D" id="3.30.1520.10">
    <property type="entry name" value="Phox-like domain"/>
    <property type="match status" value="1"/>
</dbReference>
<reference evidence="6" key="2">
    <citation type="journal article" date="2023" name="Science">
        <title>Genomic signatures of disease resistance in endangered staghorn corals.</title>
        <authorList>
            <person name="Vollmer S.V."/>
            <person name="Selwyn J.D."/>
            <person name="Despard B.A."/>
            <person name="Roesel C.L."/>
        </authorList>
    </citation>
    <scope>NUCLEOTIDE SEQUENCE</scope>
    <source>
        <strain evidence="6">K2</strain>
    </source>
</reference>
<dbReference type="PROSITE" id="PS50195">
    <property type="entry name" value="PX"/>
    <property type="match status" value="1"/>
</dbReference>
<dbReference type="InterPro" id="IPR036871">
    <property type="entry name" value="PX_dom_sf"/>
</dbReference>
<keyword evidence="7" id="KW-1185">Reference proteome</keyword>
<evidence type="ECO:0000256" key="4">
    <source>
        <dbReference type="SAM" id="MobiDB-lite"/>
    </source>
</evidence>
<name>A0AAD9Q4S0_ACRCE</name>
<dbReference type="SUPFAM" id="SSF64268">
    <property type="entry name" value="PX domain"/>
    <property type="match status" value="1"/>
</dbReference>
<feature type="region of interest" description="Disordered" evidence="4">
    <location>
        <begin position="341"/>
        <end position="389"/>
    </location>
</feature>
<feature type="region of interest" description="Disordered" evidence="4">
    <location>
        <begin position="14"/>
        <end position="49"/>
    </location>
</feature>
<protein>
    <submittedName>
        <fullName evidence="6">Sorting nexin-16</fullName>
    </submittedName>
</protein>
<evidence type="ECO:0000313" key="7">
    <source>
        <dbReference type="Proteomes" id="UP001249851"/>
    </source>
</evidence>
<dbReference type="GO" id="GO:0005770">
    <property type="term" value="C:late endosome"/>
    <property type="evidence" value="ECO:0007669"/>
    <property type="project" value="TreeGrafter"/>
</dbReference>
<sequence length="389" mass="44058">MALDGQVSYLSREYPGVLQRPRTPRRSPAIRINQEDEEDHNDGRTSPNLGMKAPIIGFEVVDERRKFTLKDAYPNFHIRLPGKRWFKDNFNPEFIEERAKGLQFFINNVMNHGQICQSSEVEQFFCIDDPPGPYDSLEESRAYCQHLESEVDDLKRKVEELQAELKMTKSQLVQARVQQEALVSSLRMERTLRKKGTTTGSKRNSAEVEKLLENSENMADVDGLRGKVYELMSKPRSNSVNKMAPLNGNETEADKVLWNGRVDIAEQSSGASRMMPSKLIRRQSQGKRSPLTSTPVSNSDRDSPKYHVPQLTEAKNKLTDNTKTLGIHEDFNTASTVSTNAFVKDTTERHNHYQPGNSKDSANEEPKTNTHTNKRDSGISVDTSPTLST</sequence>
<dbReference type="GO" id="GO:0006622">
    <property type="term" value="P:protein targeting to lysosome"/>
    <property type="evidence" value="ECO:0007669"/>
    <property type="project" value="TreeGrafter"/>
</dbReference>